<dbReference type="AlphaFoldDB" id="A0A401W3V7"/>
<sequence>MFASSLLAHVPDLSALSASANSEAEDPFGISALSGGSQPRIDDLLNPTQSPDTVTALDVIDFIARHIEKPSRTTHHPWNGDHPHYFFSSRERLDDQRPGQGQFQEDIDLLFARSGIAFTLGEDFRVQRLGPPEARPLITDFRPATGDEDLDAKLTDALALFVSRDPRDRRNAVEKLWDGFERLKTLELGSGSSKKESASQLLDRAACGSEPYRELLNSEFKMLTDTGNSFTIRHHEHGQAELPNSAAVDYLFVRLASVLSYVLRTTNRMAS</sequence>
<proteinExistence type="predicted"/>
<comment type="caution">
    <text evidence="1">The sequence shown here is derived from an EMBL/GenBank/DDBJ whole genome shotgun (WGS) entry which is preliminary data.</text>
</comment>
<dbReference type="EMBL" id="BHZD01000001">
    <property type="protein sequence ID" value="GCD44007.1"/>
    <property type="molecule type" value="Genomic_DNA"/>
</dbReference>
<accession>A0A401W3V7</accession>
<dbReference type="Proteomes" id="UP000286746">
    <property type="component" value="Unassembled WGS sequence"/>
</dbReference>
<gene>
    <name evidence="1" type="ORF">GKJPGBOP_03693</name>
</gene>
<reference evidence="1 2" key="1">
    <citation type="submission" date="2018-11" db="EMBL/GenBank/DDBJ databases">
        <title>Whole genome sequence of Streptomyces paromomycinus NBRC 15454(T).</title>
        <authorList>
            <person name="Komaki H."/>
            <person name="Tamura T."/>
        </authorList>
    </citation>
    <scope>NUCLEOTIDE SEQUENCE [LARGE SCALE GENOMIC DNA]</scope>
    <source>
        <strain evidence="1 2">NBRC 15454</strain>
    </source>
</reference>
<evidence type="ECO:0000313" key="2">
    <source>
        <dbReference type="Proteomes" id="UP000286746"/>
    </source>
</evidence>
<organism evidence="1 2">
    <name type="scientific">Streptomyces paromomycinus</name>
    <name type="common">Streptomyces rimosus subsp. paromomycinus</name>
    <dbReference type="NCBI Taxonomy" id="92743"/>
    <lineage>
        <taxon>Bacteria</taxon>
        <taxon>Bacillati</taxon>
        <taxon>Actinomycetota</taxon>
        <taxon>Actinomycetes</taxon>
        <taxon>Kitasatosporales</taxon>
        <taxon>Streptomycetaceae</taxon>
        <taxon>Streptomyces</taxon>
    </lineage>
</organism>
<evidence type="ECO:0000313" key="1">
    <source>
        <dbReference type="EMBL" id="GCD44007.1"/>
    </source>
</evidence>
<protein>
    <submittedName>
        <fullName evidence="1">Uncharacterized protein</fullName>
    </submittedName>
</protein>
<keyword evidence="2" id="KW-1185">Reference proteome</keyword>
<name>A0A401W3V7_STREY</name>